<evidence type="ECO:0000256" key="6">
    <source>
        <dbReference type="ARBA" id="ARBA00022989"/>
    </source>
</evidence>
<dbReference type="PANTHER" id="PTHR30489">
    <property type="entry name" value="LIPOPROTEIN-RELEASING SYSTEM TRANSMEMBRANE PROTEIN LOLE"/>
    <property type="match status" value="1"/>
</dbReference>
<evidence type="ECO:0000256" key="5">
    <source>
        <dbReference type="ARBA" id="ARBA00022692"/>
    </source>
</evidence>
<sequence>MFHPISAFIAWRYSLAGKHNSFISFINRVSVAGIALGLMALIVVVSVMNGFEAQLKSRILGLVPHIVVHHQHDTPPDPQTLKQLPLVESVMPYIETEGVLQSRKALRGVQLQGVRPQSMSNSVLAQNLKTGDLSNLEAGSFQVIISKALERQLKVTTGDSVRVLIAGATVYTPFGQLPSQKLVRIAGVHDVGSRLDEKIIFMHLTDVQRLLRQPASAPPDYRLFLADAFSYQQTLTVLEQNNYKTDNWRDRQGPLFDAVKMEGNMMFLMLALIIAVAAFNIVSALVMVVTEKQGDIAILQTQGLSRGRIMRIFMLNGVFNGIKGAIIGLLAGVLLTTQLNTILELFGVTLAMGNEGAAVPVDLRWQQVALYTGLSLALCFLASLYPAYRAMQTQPAQALQND</sequence>
<dbReference type="KEGG" id="smaa:IT774_09820"/>
<evidence type="ECO:0000259" key="10">
    <source>
        <dbReference type="Pfam" id="PF12704"/>
    </source>
</evidence>
<keyword evidence="6 8" id="KW-1133">Transmembrane helix</keyword>
<feature type="transmembrane region" description="Helical" evidence="8">
    <location>
        <begin position="309"/>
        <end position="335"/>
    </location>
</feature>
<keyword evidence="7 8" id="KW-0472">Membrane</keyword>
<proteinExistence type="inferred from homology"/>
<keyword evidence="3" id="KW-0813">Transport</keyword>
<dbReference type="PANTHER" id="PTHR30489:SF8">
    <property type="entry name" value="LIPOPROTEIN-RELEASING SYSTEM TRANSMEMBRANE PROTEIN LOLC"/>
    <property type="match status" value="1"/>
</dbReference>
<accession>A0A7S9DWJ1</accession>
<evidence type="ECO:0000256" key="8">
    <source>
        <dbReference type="SAM" id="Phobius"/>
    </source>
</evidence>
<feature type="domain" description="MacB-like periplasmic core" evidence="10">
    <location>
        <begin position="30"/>
        <end position="212"/>
    </location>
</feature>
<dbReference type="Proteomes" id="UP000595095">
    <property type="component" value="Chromosome"/>
</dbReference>
<dbReference type="InterPro" id="IPR051447">
    <property type="entry name" value="Lipoprotein-release_system"/>
</dbReference>
<feature type="transmembrane region" description="Helical" evidence="8">
    <location>
        <begin position="25"/>
        <end position="48"/>
    </location>
</feature>
<evidence type="ECO:0000256" key="7">
    <source>
        <dbReference type="ARBA" id="ARBA00023136"/>
    </source>
</evidence>
<dbReference type="Pfam" id="PF02687">
    <property type="entry name" value="FtsX"/>
    <property type="match status" value="1"/>
</dbReference>
<evidence type="ECO:0000256" key="1">
    <source>
        <dbReference type="ARBA" id="ARBA00004651"/>
    </source>
</evidence>
<dbReference type="GO" id="GO:0044874">
    <property type="term" value="P:lipoprotein localization to outer membrane"/>
    <property type="evidence" value="ECO:0007669"/>
    <property type="project" value="TreeGrafter"/>
</dbReference>
<keyword evidence="4" id="KW-1003">Cell membrane</keyword>
<dbReference type="EMBL" id="CP064795">
    <property type="protein sequence ID" value="QPG04540.1"/>
    <property type="molecule type" value="Genomic_DNA"/>
</dbReference>
<dbReference type="RefSeq" id="WP_195809634.1">
    <property type="nucleotide sequence ID" value="NZ_CP064795.1"/>
</dbReference>
<reference evidence="11 12" key="1">
    <citation type="submission" date="2020-11" db="EMBL/GenBank/DDBJ databases">
        <title>Complete genome sequence for Salinimonas sp. strain G2-b.</title>
        <authorList>
            <person name="Park S.-J."/>
        </authorList>
    </citation>
    <scope>NUCLEOTIDE SEQUENCE [LARGE SCALE GENOMIC DNA]</scope>
    <source>
        <strain evidence="11 12">G2-b</strain>
    </source>
</reference>
<organism evidence="11 12">
    <name type="scientific">Salinimonas marina</name>
    <dbReference type="NCBI Taxonomy" id="2785918"/>
    <lineage>
        <taxon>Bacteria</taxon>
        <taxon>Pseudomonadati</taxon>
        <taxon>Pseudomonadota</taxon>
        <taxon>Gammaproteobacteria</taxon>
        <taxon>Alteromonadales</taxon>
        <taxon>Alteromonadaceae</taxon>
        <taxon>Alteromonas/Salinimonas group</taxon>
        <taxon>Salinimonas</taxon>
    </lineage>
</organism>
<dbReference type="GO" id="GO:0098797">
    <property type="term" value="C:plasma membrane protein complex"/>
    <property type="evidence" value="ECO:0007669"/>
    <property type="project" value="TreeGrafter"/>
</dbReference>
<keyword evidence="12" id="KW-1185">Reference proteome</keyword>
<evidence type="ECO:0000256" key="3">
    <source>
        <dbReference type="ARBA" id="ARBA00022448"/>
    </source>
</evidence>
<evidence type="ECO:0000259" key="9">
    <source>
        <dbReference type="Pfam" id="PF02687"/>
    </source>
</evidence>
<dbReference type="InterPro" id="IPR011925">
    <property type="entry name" value="LolCE_TM"/>
</dbReference>
<evidence type="ECO:0000256" key="4">
    <source>
        <dbReference type="ARBA" id="ARBA00022475"/>
    </source>
</evidence>
<comment type="subcellular location">
    <subcellularLocation>
        <location evidence="1">Cell membrane</location>
        <topology evidence="1">Multi-pass membrane protein</topology>
    </subcellularLocation>
</comment>
<dbReference type="InterPro" id="IPR025857">
    <property type="entry name" value="MacB_PCD"/>
</dbReference>
<dbReference type="NCBIfam" id="TIGR02212">
    <property type="entry name" value="lolCE"/>
    <property type="match status" value="1"/>
</dbReference>
<keyword evidence="11" id="KW-0449">Lipoprotein</keyword>
<feature type="transmembrane region" description="Helical" evidence="8">
    <location>
        <begin position="368"/>
        <end position="388"/>
    </location>
</feature>
<feature type="transmembrane region" description="Helical" evidence="8">
    <location>
        <begin position="265"/>
        <end position="289"/>
    </location>
</feature>
<comment type="similarity">
    <text evidence="2">Belongs to the ABC-4 integral membrane protein family. LolC/E subfamily.</text>
</comment>
<dbReference type="InterPro" id="IPR003838">
    <property type="entry name" value="ABC3_permease_C"/>
</dbReference>
<evidence type="ECO:0000313" key="12">
    <source>
        <dbReference type="Proteomes" id="UP000595095"/>
    </source>
</evidence>
<evidence type="ECO:0000256" key="2">
    <source>
        <dbReference type="ARBA" id="ARBA00005236"/>
    </source>
</evidence>
<dbReference type="GO" id="GO:0042953">
    <property type="term" value="P:lipoprotein transport"/>
    <property type="evidence" value="ECO:0007669"/>
    <property type="project" value="InterPro"/>
</dbReference>
<protein>
    <submittedName>
        <fullName evidence="11">Lipoprotein-releasing ABC transporter permease subunit</fullName>
    </submittedName>
</protein>
<gene>
    <name evidence="11" type="ORF">IT774_09820</name>
</gene>
<dbReference type="AlphaFoldDB" id="A0A7S9DWJ1"/>
<keyword evidence="5 8" id="KW-0812">Transmembrane</keyword>
<evidence type="ECO:0000313" key="11">
    <source>
        <dbReference type="EMBL" id="QPG04540.1"/>
    </source>
</evidence>
<feature type="domain" description="ABC3 transporter permease C-terminal" evidence="9">
    <location>
        <begin position="268"/>
        <end position="395"/>
    </location>
</feature>
<dbReference type="Pfam" id="PF12704">
    <property type="entry name" value="MacB_PCD"/>
    <property type="match status" value="1"/>
</dbReference>
<name>A0A7S9DWJ1_9ALTE</name>